<feature type="region of interest" description="Disordered" evidence="1">
    <location>
        <begin position="30"/>
        <end position="62"/>
    </location>
</feature>
<proteinExistence type="predicted"/>
<name>A0A346Y3A8_9ACTN</name>
<reference evidence="2 3" key="1">
    <citation type="submission" date="2018-09" db="EMBL/GenBank/DDBJ databases">
        <title>Complete genome sequence of Euzebya sp. DY32-46 isolated from seawater of Pacific Ocean.</title>
        <authorList>
            <person name="Xu L."/>
            <person name="Wu Y.-H."/>
            <person name="Xu X.-W."/>
        </authorList>
    </citation>
    <scope>NUCLEOTIDE SEQUENCE [LARGE SCALE GENOMIC DNA]</scope>
    <source>
        <strain evidence="2 3">DY32-46</strain>
    </source>
</reference>
<gene>
    <name evidence="2" type="ORF">DVS28_a4289</name>
</gene>
<evidence type="ECO:0000256" key="1">
    <source>
        <dbReference type="SAM" id="MobiDB-lite"/>
    </source>
</evidence>
<dbReference type="Proteomes" id="UP000264006">
    <property type="component" value="Chromosome"/>
</dbReference>
<evidence type="ECO:0000313" key="3">
    <source>
        <dbReference type="Proteomes" id="UP000264006"/>
    </source>
</evidence>
<dbReference type="KEGG" id="euz:DVS28_a4289"/>
<dbReference type="EMBL" id="CP031165">
    <property type="protein sequence ID" value="AXV08955.1"/>
    <property type="molecule type" value="Genomic_DNA"/>
</dbReference>
<dbReference type="AlphaFoldDB" id="A0A346Y3A8"/>
<protein>
    <submittedName>
        <fullName evidence="2">Uncharacterized protein</fullName>
    </submittedName>
</protein>
<organism evidence="2 3">
    <name type="scientific">Euzebya pacifica</name>
    <dbReference type="NCBI Taxonomy" id="1608957"/>
    <lineage>
        <taxon>Bacteria</taxon>
        <taxon>Bacillati</taxon>
        <taxon>Actinomycetota</taxon>
        <taxon>Nitriliruptoria</taxon>
        <taxon>Euzebyales</taxon>
    </lineage>
</organism>
<sequence>MPLRRLCGRFDTTDGVVVARYDARSTPWVPTDVPNPRRSGYGSPRRPPASVSRWCCPTRRRR</sequence>
<evidence type="ECO:0000313" key="2">
    <source>
        <dbReference type="EMBL" id="AXV08955.1"/>
    </source>
</evidence>
<keyword evidence="3" id="KW-1185">Reference proteome</keyword>
<accession>A0A346Y3A8</accession>